<dbReference type="CDD" id="cd02064">
    <property type="entry name" value="FAD_synthetase_N"/>
    <property type="match status" value="1"/>
</dbReference>
<dbReference type="PANTHER" id="PTHR22749:SF6">
    <property type="entry name" value="RIBOFLAVIN KINASE"/>
    <property type="match status" value="1"/>
</dbReference>
<dbReference type="SUPFAM" id="SSF82114">
    <property type="entry name" value="Riboflavin kinase-like"/>
    <property type="match status" value="1"/>
</dbReference>
<evidence type="ECO:0000256" key="1">
    <source>
        <dbReference type="ARBA" id="ARBA00004726"/>
    </source>
</evidence>
<evidence type="ECO:0000256" key="8">
    <source>
        <dbReference type="ARBA" id="ARBA00022643"/>
    </source>
</evidence>
<evidence type="ECO:0000256" key="12">
    <source>
        <dbReference type="ARBA" id="ARBA00022777"/>
    </source>
</evidence>
<dbReference type="RefSeq" id="WP_057001984.1">
    <property type="nucleotide sequence ID" value="NZ_FNSH01000001.1"/>
</dbReference>
<dbReference type="Proteomes" id="UP000183687">
    <property type="component" value="Unassembled WGS sequence"/>
</dbReference>
<dbReference type="PANTHER" id="PTHR22749">
    <property type="entry name" value="RIBOFLAVIN KINASE/FMN ADENYLYLTRANSFERASE"/>
    <property type="match status" value="1"/>
</dbReference>
<evidence type="ECO:0000256" key="15">
    <source>
        <dbReference type="ARBA" id="ARBA00023268"/>
    </source>
</evidence>
<keyword evidence="13" id="KW-0274">FAD</keyword>
<sequence>MQSYPLDADTRTHLMQRALLCDAPTPLSVERQADAQVYVYTDAWNTPEIARSYIIGAFDGMHVGHQALVHDACAYARAHDTLAVAVTFDPDPSALVGAAPQALLLTLSARVRALAAAGVDAVVVLRFTPELMKTSYQDFCSKVLQRFGKLASLHVGADFALGAQAQGTVEALTHLGKEQGFVVMGHPLVEVTNGTVTATRIRALLQQAQLDQANELLGRCYCVHGRVEHGREQGASFGFPTANVHCDKSWCFPQQGVYACMLHCDGHAWPAAVNVGAPPTFTEEKQNFLEAHLLGFEGDLYTKEVDVAFISFLRLSKKFPSLEELKKTVVGNIQWIATNIGTAPMEVSL</sequence>
<dbReference type="InterPro" id="IPR002606">
    <property type="entry name" value="Riboflavin_kinase_bac"/>
</dbReference>
<evidence type="ECO:0000256" key="4">
    <source>
        <dbReference type="ARBA" id="ARBA00012105"/>
    </source>
</evidence>
<keyword evidence="12 19" id="KW-0418">Kinase</keyword>
<keyword evidence="9" id="KW-0808">Transferase</keyword>
<evidence type="ECO:0000256" key="14">
    <source>
        <dbReference type="ARBA" id="ARBA00022840"/>
    </source>
</evidence>
<evidence type="ECO:0000256" key="17">
    <source>
        <dbReference type="ARBA" id="ARBA00049494"/>
    </source>
</evidence>
<dbReference type="GO" id="GO:0008531">
    <property type="term" value="F:riboflavin kinase activity"/>
    <property type="evidence" value="ECO:0007669"/>
    <property type="project" value="UniProtKB-EC"/>
</dbReference>
<dbReference type="InterPro" id="IPR023468">
    <property type="entry name" value="Riboflavin_kinase"/>
</dbReference>
<dbReference type="Gene3D" id="2.40.30.30">
    <property type="entry name" value="Riboflavin kinase-like"/>
    <property type="match status" value="1"/>
</dbReference>
<evidence type="ECO:0000313" key="20">
    <source>
        <dbReference type="Proteomes" id="UP000183687"/>
    </source>
</evidence>
<keyword evidence="15" id="KW-0511">Multifunctional enzyme</keyword>
<dbReference type="InterPro" id="IPR015865">
    <property type="entry name" value="Riboflavin_kinase_bac/euk"/>
</dbReference>
<dbReference type="Pfam" id="PF06574">
    <property type="entry name" value="FAD_syn"/>
    <property type="match status" value="1"/>
</dbReference>
<keyword evidence="8" id="KW-0288">FMN</keyword>
<keyword evidence="7" id="KW-0285">Flavoprotein</keyword>
<comment type="catalytic activity">
    <reaction evidence="17">
        <text>FMN + ATP + H(+) = FAD + diphosphate</text>
        <dbReference type="Rhea" id="RHEA:17237"/>
        <dbReference type="ChEBI" id="CHEBI:15378"/>
        <dbReference type="ChEBI" id="CHEBI:30616"/>
        <dbReference type="ChEBI" id="CHEBI:33019"/>
        <dbReference type="ChEBI" id="CHEBI:57692"/>
        <dbReference type="ChEBI" id="CHEBI:58210"/>
        <dbReference type="EC" id="2.7.7.2"/>
    </reaction>
</comment>
<dbReference type="GO" id="GO:0005524">
    <property type="term" value="F:ATP binding"/>
    <property type="evidence" value="ECO:0007669"/>
    <property type="project" value="UniProtKB-KW"/>
</dbReference>
<dbReference type="InterPro" id="IPR023465">
    <property type="entry name" value="Riboflavin_kinase_dom_sf"/>
</dbReference>
<accession>A0AB38A4Y6</accession>
<evidence type="ECO:0000256" key="2">
    <source>
        <dbReference type="ARBA" id="ARBA00005201"/>
    </source>
</evidence>
<organism evidence="19 20">
    <name type="scientific">Atopobium minutum</name>
    <dbReference type="NCBI Taxonomy" id="1381"/>
    <lineage>
        <taxon>Bacteria</taxon>
        <taxon>Bacillati</taxon>
        <taxon>Actinomycetota</taxon>
        <taxon>Coriobacteriia</taxon>
        <taxon>Coriobacteriales</taxon>
        <taxon>Atopobiaceae</taxon>
        <taxon>Atopobium</taxon>
    </lineage>
</organism>
<evidence type="ECO:0000256" key="6">
    <source>
        <dbReference type="ARBA" id="ARBA00018483"/>
    </source>
</evidence>
<dbReference type="InterPro" id="IPR014729">
    <property type="entry name" value="Rossmann-like_a/b/a_fold"/>
</dbReference>
<dbReference type="AlphaFoldDB" id="A0AB38A4Y6"/>
<evidence type="ECO:0000256" key="13">
    <source>
        <dbReference type="ARBA" id="ARBA00022827"/>
    </source>
</evidence>
<dbReference type="EMBL" id="FNSH01000001">
    <property type="protein sequence ID" value="SEB44747.1"/>
    <property type="molecule type" value="Genomic_DNA"/>
</dbReference>
<protein>
    <recommendedName>
        <fullName evidence="6">Bifunctional riboflavin kinase/FMN adenylyltransferase</fullName>
        <ecNumber evidence="4">2.7.1.26</ecNumber>
        <ecNumber evidence="5">2.7.7.2</ecNumber>
    </recommendedName>
</protein>
<evidence type="ECO:0000256" key="7">
    <source>
        <dbReference type="ARBA" id="ARBA00022630"/>
    </source>
</evidence>
<dbReference type="EC" id="2.7.7.2" evidence="5"/>
<comment type="catalytic activity">
    <reaction evidence="16">
        <text>riboflavin + ATP = FMN + ADP + H(+)</text>
        <dbReference type="Rhea" id="RHEA:14357"/>
        <dbReference type="ChEBI" id="CHEBI:15378"/>
        <dbReference type="ChEBI" id="CHEBI:30616"/>
        <dbReference type="ChEBI" id="CHEBI:57986"/>
        <dbReference type="ChEBI" id="CHEBI:58210"/>
        <dbReference type="ChEBI" id="CHEBI:456216"/>
        <dbReference type="EC" id="2.7.1.26"/>
    </reaction>
</comment>
<dbReference type="Pfam" id="PF01687">
    <property type="entry name" value="Flavokinase"/>
    <property type="match status" value="1"/>
</dbReference>
<evidence type="ECO:0000256" key="11">
    <source>
        <dbReference type="ARBA" id="ARBA00022741"/>
    </source>
</evidence>
<keyword evidence="10 19" id="KW-0548">Nucleotidyltransferase</keyword>
<keyword evidence="11" id="KW-0547">Nucleotide-binding</keyword>
<evidence type="ECO:0000256" key="9">
    <source>
        <dbReference type="ARBA" id="ARBA00022679"/>
    </source>
</evidence>
<evidence type="ECO:0000256" key="10">
    <source>
        <dbReference type="ARBA" id="ARBA00022695"/>
    </source>
</evidence>
<evidence type="ECO:0000259" key="18">
    <source>
        <dbReference type="SMART" id="SM00904"/>
    </source>
</evidence>
<dbReference type="EC" id="2.7.1.26" evidence="4"/>
<keyword evidence="14" id="KW-0067">ATP-binding</keyword>
<proteinExistence type="inferred from homology"/>
<dbReference type="NCBIfam" id="TIGR00083">
    <property type="entry name" value="ribF"/>
    <property type="match status" value="1"/>
</dbReference>
<evidence type="ECO:0000256" key="16">
    <source>
        <dbReference type="ARBA" id="ARBA00047880"/>
    </source>
</evidence>
<comment type="caution">
    <text evidence="19">The sequence shown here is derived from an EMBL/GenBank/DDBJ whole genome shotgun (WGS) entry which is preliminary data.</text>
</comment>
<gene>
    <name evidence="19" type="ORF">SAMN04489746_0253</name>
</gene>
<dbReference type="GO" id="GO:0009398">
    <property type="term" value="P:FMN biosynthetic process"/>
    <property type="evidence" value="ECO:0007669"/>
    <property type="project" value="TreeGrafter"/>
</dbReference>
<evidence type="ECO:0000256" key="3">
    <source>
        <dbReference type="ARBA" id="ARBA00010214"/>
    </source>
</evidence>
<dbReference type="GO" id="GO:0003919">
    <property type="term" value="F:FMN adenylyltransferase activity"/>
    <property type="evidence" value="ECO:0007669"/>
    <property type="project" value="UniProtKB-EC"/>
</dbReference>
<evidence type="ECO:0000256" key="5">
    <source>
        <dbReference type="ARBA" id="ARBA00012393"/>
    </source>
</evidence>
<dbReference type="InterPro" id="IPR015864">
    <property type="entry name" value="FAD_synthase"/>
</dbReference>
<name>A0AB38A4Y6_9ACTN</name>
<comment type="pathway">
    <text evidence="1">Cofactor biosynthesis; FAD biosynthesis; FAD from FMN: step 1/1.</text>
</comment>
<comment type="similarity">
    <text evidence="3">Belongs to the RibF family.</text>
</comment>
<reference evidence="19 20" key="1">
    <citation type="submission" date="2016-10" db="EMBL/GenBank/DDBJ databases">
        <authorList>
            <person name="Varghese N."/>
            <person name="Submissions S."/>
        </authorList>
    </citation>
    <scope>NUCLEOTIDE SEQUENCE [LARGE SCALE GENOMIC DNA]</scope>
    <source>
        <strain evidence="19 20">DSM 20586</strain>
    </source>
</reference>
<dbReference type="Gene3D" id="3.40.50.620">
    <property type="entry name" value="HUPs"/>
    <property type="match status" value="1"/>
</dbReference>
<feature type="domain" description="Riboflavin kinase" evidence="18">
    <location>
        <begin position="216"/>
        <end position="337"/>
    </location>
</feature>
<comment type="pathway">
    <text evidence="2">Cofactor biosynthesis; FMN biosynthesis; FMN from riboflavin (ATP route): step 1/1.</text>
</comment>
<dbReference type="SMART" id="SM00904">
    <property type="entry name" value="Flavokinase"/>
    <property type="match status" value="1"/>
</dbReference>
<dbReference type="SUPFAM" id="SSF52374">
    <property type="entry name" value="Nucleotidylyl transferase"/>
    <property type="match status" value="1"/>
</dbReference>
<dbReference type="GO" id="GO:0009231">
    <property type="term" value="P:riboflavin biosynthetic process"/>
    <property type="evidence" value="ECO:0007669"/>
    <property type="project" value="InterPro"/>
</dbReference>
<evidence type="ECO:0000313" key="19">
    <source>
        <dbReference type="EMBL" id="SEB44747.1"/>
    </source>
</evidence>